<evidence type="ECO:0000256" key="6">
    <source>
        <dbReference type="ARBA" id="ARBA00022989"/>
    </source>
</evidence>
<dbReference type="RefSeq" id="WP_046139109.1">
    <property type="nucleotide sequence ID" value="NZ_LANJ01000016.1"/>
</dbReference>
<name>A0A0F5QBN7_9HYPH</name>
<evidence type="ECO:0000313" key="10">
    <source>
        <dbReference type="EMBL" id="KKC38133.1"/>
    </source>
</evidence>
<reference evidence="10" key="1">
    <citation type="submission" date="2015-03" db="EMBL/GenBank/DDBJ databases">
        <authorList>
            <person name="Lepp D."/>
            <person name="Hassan Y.I."/>
            <person name="Li X.-Z."/>
            <person name="Zhou T."/>
        </authorList>
    </citation>
    <scope>NUCLEOTIDE SEQUENCE [LARGE SCALE GENOMIC DNA]</scope>
    <source>
        <strain evidence="10">E84</strain>
    </source>
</reference>
<feature type="transmembrane region" description="Helical" evidence="8">
    <location>
        <begin position="108"/>
        <end position="133"/>
    </location>
</feature>
<evidence type="ECO:0000256" key="1">
    <source>
        <dbReference type="ARBA" id="ARBA00004651"/>
    </source>
</evidence>
<dbReference type="PANTHER" id="PTHR42929:SF1">
    <property type="entry name" value="INNER MEMBRANE ABC TRANSPORTER PERMEASE PROTEIN YDCU-RELATED"/>
    <property type="match status" value="1"/>
</dbReference>
<evidence type="ECO:0000313" key="11">
    <source>
        <dbReference type="Proteomes" id="UP000033411"/>
    </source>
</evidence>
<evidence type="ECO:0000256" key="2">
    <source>
        <dbReference type="ARBA" id="ARBA00007069"/>
    </source>
</evidence>
<sequence length="281" mass="29775">MAATTNKSRLAWLGLTPFVLFAAAFELMPVVTLVRSSLSGGAGITLDNFARALTPNIIAAFGNSLYLSLTTAIGGTIFGTLVAYAIVTSPNAMLRHAVTALANVTANFGGAPLAFAFIITLGSTGFLTLLLGYVGIDLYPGFRIYSISGLGIAYIYFQTPLSILLVIPAMAGLRREWAEAAASLGATKLEYWRLIAIPMLAPAMLGSFFLLFANAFGAYATAWTLTGSDVNLVPVQIAALVRGEVVLDPELADALAVLSLIIMVICLFAYQHFARLLRRGQ</sequence>
<accession>A0A0F5QBN7</accession>
<dbReference type="Gene3D" id="1.10.3720.10">
    <property type="entry name" value="MetI-like"/>
    <property type="match status" value="1"/>
</dbReference>
<comment type="similarity">
    <text evidence="2">Belongs to the binding-protein-dependent transport system permease family. CysTW subfamily.</text>
</comment>
<keyword evidence="7 8" id="KW-0472">Membrane</keyword>
<dbReference type="PANTHER" id="PTHR42929">
    <property type="entry name" value="INNER MEMBRANE ABC TRANSPORTER PERMEASE PROTEIN YDCU-RELATED-RELATED"/>
    <property type="match status" value="1"/>
</dbReference>
<dbReference type="STRING" id="1293439.WH87_11065"/>
<proteinExistence type="inferred from homology"/>
<keyword evidence="3" id="KW-0813">Transport</keyword>
<feature type="domain" description="ABC transmembrane type-1" evidence="9">
    <location>
        <begin position="61"/>
        <end position="270"/>
    </location>
</feature>
<evidence type="ECO:0000256" key="7">
    <source>
        <dbReference type="ARBA" id="ARBA00023136"/>
    </source>
</evidence>
<evidence type="ECO:0000256" key="8">
    <source>
        <dbReference type="SAM" id="Phobius"/>
    </source>
</evidence>
<evidence type="ECO:0000256" key="3">
    <source>
        <dbReference type="ARBA" id="ARBA00022448"/>
    </source>
</evidence>
<dbReference type="PROSITE" id="PS50928">
    <property type="entry name" value="ABC_TM1"/>
    <property type="match status" value="1"/>
</dbReference>
<dbReference type="OrthoDB" id="8404154at2"/>
<feature type="transmembrane region" description="Helical" evidence="8">
    <location>
        <begin position="194"/>
        <end position="220"/>
    </location>
</feature>
<evidence type="ECO:0000256" key="5">
    <source>
        <dbReference type="ARBA" id="ARBA00022692"/>
    </source>
</evidence>
<dbReference type="GO" id="GO:0055085">
    <property type="term" value="P:transmembrane transport"/>
    <property type="evidence" value="ECO:0007669"/>
    <property type="project" value="InterPro"/>
</dbReference>
<comment type="caution">
    <text evidence="10">The sequence shown here is derived from an EMBL/GenBank/DDBJ whole genome shotgun (WGS) entry which is preliminary data.</text>
</comment>
<comment type="subcellular location">
    <subcellularLocation>
        <location evidence="1">Cell membrane</location>
        <topology evidence="1">Multi-pass membrane protein</topology>
    </subcellularLocation>
</comment>
<protein>
    <recommendedName>
        <fullName evidence="9">ABC transmembrane type-1 domain-containing protein</fullName>
    </recommendedName>
</protein>
<gene>
    <name evidence="10" type="ORF">WH87_11065</name>
</gene>
<keyword evidence="5 8" id="KW-0812">Transmembrane</keyword>
<dbReference type="GO" id="GO:0005886">
    <property type="term" value="C:plasma membrane"/>
    <property type="evidence" value="ECO:0007669"/>
    <property type="project" value="UniProtKB-SubCell"/>
</dbReference>
<dbReference type="SUPFAM" id="SSF161098">
    <property type="entry name" value="MetI-like"/>
    <property type="match status" value="1"/>
</dbReference>
<organism evidence="10 11">
    <name type="scientific">Devosia epidermidihirudinis</name>
    <dbReference type="NCBI Taxonomy" id="1293439"/>
    <lineage>
        <taxon>Bacteria</taxon>
        <taxon>Pseudomonadati</taxon>
        <taxon>Pseudomonadota</taxon>
        <taxon>Alphaproteobacteria</taxon>
        <taxon>Hyphomicrobiales</taxon>
        <taxon>Devosiaceae</taxon>
        <taxon>Devosia</taxon>
    </lineage>
</organism>
<keyword evidence="4" id="KW-1003">Cell membrane</keyword>
<feature type="transmembrane region" description="Helical" evidence="8">
    <location>
        <begin position="153"/>
        <end position="173"/>
    </location>
</feature>
<keyword evidence="6 8" id="KW-1133">Transmembrane helix</keyword>
<evidence type="ECO:0000259" key="9">
    <source>
        <dbReference type="PROSITE" id="PS50928"/>
    </source>
</evidence>
<dbReference type="EMBL" id="LANJ01000016">
    <property type="protein sequence ID" value="KKC38133.1"/>
    <property type="molecule type" value="Genomic_DNA"/>
</dbReference>
<feature type="transmembrane region" description="Helical" evidence="8">
    <location>
        <begin position="251"/>
        <end position="270"/>
    </location>
</feature>
<dbReference type="InterPro" id="IPR035906">
    <property type="entry name" value="MetI-like_sf"/>
</dbReference>
<dbReference type="AlphaFoldDB" id="A0A0F5QBN7"/>
<dbReference type="CDD" id="cd06261">
    <property type="entry name" value="TM_PBP2"/>
    <property type="match status" value="1"/>
</dbReference>
<keyword evidence="11" id="KW-1185">Reference proteome</keyword>
<evidence type="ECO:0000256" key="4">
    <source>
        <dbReference type="ARBA" id="ARBA00022475"/>
    </source>
</evidence>
<feature type="transmembrane region" description="Helical" evidence="8">
    <location>
        <begin position="65"/>
        <end position="87"/>
    </location>
</feature>
<dbReference type="PATRIC" id="fig|1293439.3.peg.1803"/>
<dbReference type="Proteomes" id="UP000033411">
    <property type="component" value="Unassembled WGS sequence"/>
</dbReference>
<dbReference type="InterPro" id="IPR000515">
    <property type="entry name" value="MetI-like"/>
</dbReference>